<proteinExistence type="predicted"/>
<comment type="caution">
    <text evidence="2">The sequence shown here is derived from an EMBL/GenBank/DDBJ whole genome shotgun (WGS) entry which is preliminary data.</text>
</comment>
<evidence type="ECO:0000256" key="1">
    <source>
        <dbReference type="SAM" id="MobiDB-lite"/>
    </source>
</evidence>
<protein>
    <submittedName>
        <fullName evidence="2">Uncharacterized protein</fullName>
    </submittedName>
</protein>
<gene>
    <name evidence="2" type="ORF">ANN_24335</name>
</gene>
<evidence type="ECO:0000313" key="2">
    <source>
        <dbReference type="EMBL" id="KAJ4428316.1"/>
    </source>
</evidence>
<feature type="compositionally biased region" description="Basic and acidic residues" evidence="1">
    <location>
        <begin position="68"/>
        <end position="91"/>
    </location>
</feature>
<reference evidence="2 3" key="1">
    <citation type="journal article" date="2022" name="Allergy">
        <title>Genome assembly and annotation of Periplaneta americana reveal a comprehensive cockroach allergen profile.</title>
        <authorList>
            <person name="Wang L."/>
            <person name="Xiong Q."/>
            <person name="Saelim N."/>
            <person name="Wang L."/>
            <person name="Nong W."/>
            <person name="Wan A.T."/>
            <person name="Shi M."/>
            <person name="Liu X."/>
            <person name="Cao Q."/>
            <person name="Hui J.H.L."/>
            <person name="Sookrung N."/>
            <person name="Leung T.F."/>
            <person name="Tungtrongchitr A."/>
            <person name="Tsui S.K.W."/>
        </authorList>
    </citation>
    <scope>NUCLEOTIDE SEQUENCE [LARGE SCALE GENOMIC DNA]</scope>
    <source>
        <strain evidence="2">PWHHKU_190912</strain>
    </source>
</reference>
<accession>A0ABQ8S381</accession>
<feature type="compositionally biased region" description="Acidic residues" evidence="1">
    <location>
        <begin position="92"/>
        <end position="107"/>
    </location>
</feature>
<name>A0ABQ8S381_PERAM</name>
<dbReference type="Proteomes" id="UP001148838">
    <property type="component" value="Unassembled WGS sequence"/>
</dbReference>
<organism evidence="2 3">
    <name type="scientific">Periplaneta americana</name>
    <name type="common">American cockroach</name>
    <name type="synonym">Blatta americana</name>
    <dbReference type="NCBI Taxonomy" id="6978"/>
    <lineage>
        <taxon>Eukaryota</taxon>
        <taxon>Metazoa</taxon>
        <taxon>Ecdysozoa</taxon>
        <taxon>Arthropoda</taxon>
        <taxon>Hexapoda</taxon>
        <taxon>Insecta</taxon>
        <taxon>Pterygota</taxon>
        <taxon>Neoptera</taxon>
        <taxon>Polyneoptera</taxon>
        <taxon>Dictyoptera</taxon>
        <taxon>Blattodea</taxon>
        <taxon>Blattoidea</taxon>
        <taxon>Blattidae</taxon>
        <taxon>Blattinae</taxon>
        <taxon>Periplaneta</taxon>
    </lineage>
</organism>
<feature type="region of interest" description="Disordered" evidence="1">
    <location>
        <begin position="68"/>
        <end position="115"/>
    </location>
</feature>
<keyword evidence="3" id="KW-1185">Reference proteome</keyword>
<evidence type="ECO:0000313" key="3">
    <source>
        <dbReference type="Proteomes" id="UP001148838"/>
    </source>
</evidence>
<dbReference type="EMBL" id="JAJSOF020000037">
    <property type="protein sequence ID" value="KAJ4428316.1"/>
    <property type="molecule type" value="Genomic_DNA"/>
</dbReference>
<sequence length="115" mass="13166">MEQSADECESWRYIAKLGELTLHTLALTLARFDSARLPRESSTRPAEGRAQKGELWWALRHRTREARALADAEARHGKESYGPGTDKHESESELELNDDGENDEQNMTDDLRVRQ</sequence>